<reference evidence="2" key="1">
    <citation type="journal article" date="2014" name="Front. Microbiol.">
        <title>High frequency of phylogenetically diverse reductive dehalogenase-homologous genes in deep subseafloor sedimentary metagenomes.</title>
        <authorList>
            <person name="Kawai M."/>
            <person name="Futagami T."/>
            <person name="Toyoda A."/>
            <person name="Takaki Y."/>
            <person name="Nishi S."/>
            <person name="Hori S."/>
            <person name="Arai W."/>
            <person name="Tsubouchi T."/>
            <person name="Morono Y."/>
            <person name="Uchiyama I."/>
            <person name="Ito T."/>
            <person name="Fujiyama A."/>
            <person name="Inagaki F."/>
            <person name="Takami H."/>
        </authorList>
    </citation>
    <scope>NUCLEOTIDE SEQUENCE</scope>
    <source>
        <strain evidence="2">Expedition CK06-06</strain>
    </source>
</reference>
<sequence length="84" mass="9574">MSTVTKRTEKRKSINKQLRKLPSIEKILEREEIQAEADKYSRVLVTEAAQEVIATIREQLLQGDACPSGDEITEKIKQYLAQEG</sequence>
<organism evidence="2">
    <name type="scientific">marine sediment metagenome</name>
    <dbReference type="NCBI Taxonomy" id="412755"/>
    <lineage>
        <taxon>unclassified sequences</taxon>
        <taxon>metagenomes</taxon>
        <taxon>ecological metagenomes</taxon>
    </lineage>
</organism>
<gene>
    <name evidence="2" type="ORF">S01H1_15479</name>
</gene>
<evidence type="ECO:0000259" key="1">
    <source>
        <dbReference type="Pfam" id="PF12390"/>
    </source>
</evidence>
<feature type="non-terminal residue" evidence="2">
    <location>
        <position position="84"/>
    </location>
</feature>
<name>X0RXW9_9ZZZZ</name>
<feature type="domain" description="L-seryl-tRNA selenium transferase N-terminal" evidence="1">
    <location>
        <begin position="18"/>
        <end position="57"/>
    </location>
</feature>
<protein>
    <recommendedName>
        <fullName evidence="1">L-seryl-tRNA selenium transferase N-terminal domain-containing protein</fullName>
    </recommendedName>
</protein>
<accession>X0RXW9</accession>
<dbReference type="EMBL" id="BARS01008078">
    <property type="protein sequence ID" value="GAF73638.1"/>
    <property type="molecule type" value="Genomic_DNA"/>
</dbReference>
<dbReference type="Gene3D" id="3.90.1150.110">
    <property type="match status" value="1"/>
</dbReference>
<dbReference type="AlphaFoldDB" id="X0RXW9"/>
<proteinExistence type="predicted"/>
<dbReference type="Pfam" id="PF12390">
    <property type="entry name" value="Se-cys_synth_N"/>
    <property type="match status" value="1"/>
</dbReference>
<dbReference type="InterPro" id="IPR025862">
    <property type="entry name" value="SelA_trans_N_dom"/>
</dbReference>
<comment type="caution">
    <text evidence="2">The sequence shown here is derived from an EMBL/GenBank/DDBJ whole genome shotgun (WGS) entry which is preliminary data.</text>
</comment>
<evidence type="ECO:0000313" key="2">
    <source>
        <dbReference type="EMBL" id="GAF73638.1"/>
    </source>
</evidence>